<feature type="domain" description="ATP phosphoribosyltransferase catalytic" evidence="12">
    <location>
        <begin position="53"/>
        <end position="201"/>
    </location>
</feature>
<dbReference type="GO" id="GO:0000105">
    <property type="term" value="P:L-histidine biosynthetic process"/>
    <property type="evidence" value="ECO:0007669"/>
    <property type="project" value="UniProtKB-UniPathway"/>
</dbReference>
<dbReference type="GO" id="GO:0005737">
    <property type="term" value="C:cytoplasm"/>
    <property type="evidence" value="ECO:0007669"/>
    <property type="project" value="UniProtKB-SubCell"/>
</dbReference>
<reference evidence="13" key="1">
    <citation type="journal article" date="2014" name="Front. Microbiol.">
        <title>High frequency of phylogenetically diverse reductive dehalogenase-homologous genes in deep subseafloor sedimentary metagenomes.</title>
        <authorList>
            <person name="Kawai M."/>
            <person name="Futagami T."/>
            <person name="Toyoda A."/>
            <person name="Takaki Y."/>
            <person name="Nishi S."/>
            <person name="Hori S."/>
            <person name="Arai W."/>
            <person name="Tsubouchi T."/>
            <person name="Morono Y."/>
            <person name="Uchiyama I."/>
            <person name="Ito T."/>
            <person name="Fujiyama A."/>
            <person name="Inagaki F."/>
            <person name="Takami H."/>
        </authorList>
    </citation>
    <scope>NUCLEOTIDE SEQUENCE</scope>
    <source>
        <strain evidence="13">Expedition CK06-06</strain>
    </source>
</reference>
<evidence type="ECO:0000313" key="13">
    <source>
        <dbReference type="EMBL" id="GAF71846.1"/>
    </source>
</evidence>
<feature type="non-terminal residue" evidence="13">
    <location>
        <position position="451"/>
    </location>
</feature>
<organism evidence="13">
    <name type="scientific">marine sediment metagenome</name>
    <dbReference type="NCBI Taxonomy" id="412755"/>
    <lineage>
        <taxon>unclassified sequences</taxon>
        <taxon>metagenomes</taxon>
        <taxon>ecological metagenomes</taxon>
    </lineage>
</organism>
<comment type="catalytic activity">
    <reaction evidence="1">
        <text>1-(5-phospho-beta-D-ribosyl)-ATP + diphosphate = 5-phospho-alpha-D-ribose 1-diphosphate + ATP</text>
        <dbReference type="Rhea" id="RHEA:18473"/>
        <dbReference type="ChEBI" id="CHEBI:30616"/>
        <dbReference type="ChEBI" id="CHEBI:33019"/>
        <dbReference type="ChEBI" id="CHEBI:58017"/>
        <dbReference type="ChEBI" id="CHEBI:73183"/>
        <dbReference type="EC" id="2.4.2.17"/>
    </reaction>
</comment>
<evidence type="ECO:0000256" key="3">
    <source>
        <dbReference type="ARBA" id="ARBA00004667"/>
    </source>
</evidence>
<evidence type="ECO:0000256" key="6">
    <source>
        <dbReference type="ARBA" id="ARBA00022605"/>
    </source>
</evidence>
<dbReference type="EMBL" id="BARS01000101">
    <property type="protein sequence ID" value="GAF71846.1"/>
    <property type="molecule type" value="Genomic_DNA"/>
</dbReference>
<dbReference type="SUPFAM" id="SSF53850">
    <property type="entry name" value="Periplasmic binding protein-like II"/>
    <property type="match status" value="2"/>
</dbReference>
<keyword evidence="6" id="KW-0028">Amino-acid biosynthesis</keyword>
<dbReference type="GO" id="GO:0005524">
    <property type="term" value="F:ATP binding"/>
    <property type="evidence" value="ECO:0007669"/>
    <property type="project" value="UniProtKB-KW"/>
</dbReference>
<gene>
    <name evidence="13" type="ORF">S01H1_00301</name>
</gene>
<dbReference type="PANTHER" id="PTHR21403:SF10">
    <property type="entry name" value="ATP PHOSPHORIBOSYLTRANSFERASE"/>
    <property type="match status" value="1"/>
</dbReference>
<dbReference type="Pfam" id="PF01634">
    <property type="entry name" value="HisG"/>
    <property type="match status" value="2"/>
</dbReference>
<dbReference type="InterPro" id="IPR001348">
    <property type="entry name" value="ATP_PRibTrfase_HisG"/>
</dbReference>
<accession>X0S9H6</accession>
<dbReference type="EC" id="2.4.2.17" evidence="4"/>
<dbReference type="AlphaFoldDB" id="X0S9H6"/>
<evidence type="ECO:0000256" key="8">
    <source>
        <dbReference type="ARBA" id="ARBA00022679"/>
    </source>
</evidence>
<dbReference type="NCBIfam" id="TIGR00070">
    <property type="entry name" value="hisG"/>
    <property type="match status" value="2"/>
</dbReference>
<keyword evidence="11" id="KW-0368">Histidine biosynthesis</keyword>
<evidence type="ECO:0000256" key="5">
    <source>
        <dbReference type="ARBA" id="ARBA00022490"/>
    </source>
</evidence>
<dbReference type="Gene3D" id="3.40.190.10">
    <property type="entry name" value="Periplasmic binding protein-like II"/>
    <property type="match status" value="4"/>
</dbReference>
<sequence length="451" mass="48684">MSLKLALPAGQLARPTDELLRRAGLIVRGYTDGSRSYRPSLDGRQGVLLRVFREKDIPIQIALGNYDLGICSLAWLKELLIRFPSEAVVQLRALPLGPSSLYVAAASDSGLTSLDGLAGVPGLRLVSEYPNLAEALALSARLPAYRVFSLWGAAEAYPPEDADLAVVAAGSEEKVREQGLRPLYRLLVGSPWLIAHSRSLEGKDLSPVLGPLMALKGGRQSEGSLEWPSALAALLRPPLASERPAGTVRLALPDGHQQPSAAAILRAAGLSCRGYDQQGWVRRPRGSVEGLEVKVIRPQDMPQQVALGNFDLAIGGRDCLIEHLLQFPGSPVEEAVDLGGGQFDLSAVVSEDMPAASLAEAVELWRRQGLKTIRVASEFPAIADHYARQNHFWRYQVIPISGASEGFVPEDADLLIEGIQTGRTLAENKLKAIDRFLRSTTCLIASKRQPP</sequence>
<name>X0S9H6_9ZZZZ</name>
<comment type="caution">
    <text evidence="13">The sequence shown here is derived from an EMBL/GenBank/DDBJ whole genome shotgun (WGS) entry which is preliminary data.</text>
</comment>
<comment type="subcellular location">
    <subcellularLocation>
        <location evidence="2">Cytoplasm</location>
    </subcellularLocation>
</comment>
<protein>
    <recommendedName>
        <fullName evidence="4">ATP phosphoribosyltransferase</fullName>
        <ecNumber evidence="4">2.4.2.17</ecNumber>
    </recommendedName>
</protein>
<keyword evidence="10" id="KW-0067">ATP-binding</keyword>
<comment type="pathway">
    <text evidence="3">Amino-acid biosynthesis; L-histidine biosynthesis; L-histidine from 5-phospho-alpha-D-ribose 1-diphosphate: step 1/9.</text>
</comment>
<keyword evidence="5" id="KW-0963">Cytoplasm</keyword>
<dbReference type="InterPro" id="IPR013820">
    <property type="entry name" value="ATP_PRibTrfase_cat"/>
</dbReference>
<evidence type="ECO:0000256" key="4">
    <source>
        <dbReference type="ARBA" id="ARBA00011946"/>
    </source>
</evidence>
<evidence type="ECO:0000256" key="2">
    <source>
        <dbReference type="ARBA" id="ARBA00004496"/>
    </source>
</evidence>
<proteinExistence type="predicted"/>
<evidence type="ECO:0000259" key="12">
    <source>
        <dbReference type="Pfam" id="PF01634"/>
    </source>
</evidence>
<dbReference type="GO" id="GO:0003879">
    <property type="term" value="F:ATP phosphoribosyltransferase activity"/>
    <property type="evidence" value="ECO:0007669"/>
    <property type="project" value="UniProtKB-EC"/>
</dbReference>
<keyword evidence="7" id="KW-0328">Glycosyltransferase</keyword>
<evidence type="ECO:0000256" key="9">
    <source>
        <dbReference type="ARBA" id="ARBA00022741"/>
    </source>
</evidence>
<dbReference type="PANTHER" id="PTHR21403">
    <property type="entry name" value="ATP PHOSPHORIBOSYLTRANSFERASE ATP-PRTASE"/>
    <property type="match status" value="1"/>
</dbReference>
<feature type="domain" description="ATP phosphoribosyltransferase catalytic" evidence="12">
    <location>
        <begin position="297"/>
        <end position="449"/>
    </location>
</feature>
<keyword evidence="9" id="KW-0547">Nucleotide-binding</keyword>
<evidence type="ECO:0000256" key="10">
    <source>
        <dbReference type="ARBA" id="ARBA00022840"/>
    </source>
</evidence>
<evidence type="ECO:0000256" key="1">
    <source>
        <dbReference type="ARBA" id="ARBA00000915"/>
    </source>
</evidence>
<keyword evidence="8" id="KW-0808">Transferase</keyword>
<evidence type="ECO:0000256" key="7">
    <source>
        <dbReference type="ARBA" id="ARBA00022676"/>
    </source>
</evidence>
<dbReference type="UniPathway" id="UPA00031">
    <property type="reaction ID" value="UER00006"/>
</dbReference>
<evidence type="ECO:0000256" key="11">
    <source>
        <dbReference type="ARBA" id="ARBA00023102"/>
    </source>
</evidence>